<dbReference type="KEGG" id="nik:F5I99_01760"/>
<keyword evidence="6" id="KW-1185">Reference proteome</keyword>
<evidence type="ECO:0000256" key="1">
    <source>
        <dbReference type="ARBA" id="ARBA00005189"/>
    </source>
</evidence>
<feature type="domain" description="Phospholipid/glycerol acyltransferase" evidence="4">
    <location>
        <begin position="49"/>
        <end position="163"/>
    </location>
</feature>
<evidence type="ECO:0000313" key="6">
    <source>
        <dbReference type="Proteomes" id="UP000325606"/>
    </source>
</evidence>
<name>A0A5J6LJE4_9GAMM</name>
<keyword evidence="3 5" id="KW-0012">Acyltransferase</keyword>
<dbReference type="Proteomes" id="UP000325606">
    <property type="component" value="Chromosome"/>
</dbReference>
<dbReference type="Pfam" id="PF01553">
    <property type="entry name" value="Acyltransferase"/>
    <property type="match status" value="1"/>
</dbReference>
<dbReference type="CDD" id="cd07989">
    <property type="entry name" value="LPLAT_AGPAT-like"/>
    <property type="match status" value="1"/>
</dbReference>
<dbReference type="PANTHER" id="PTHR10434:SF40">
    <property type="entry name" value="1-ACYL-SN-GLYCEROL-3-PHOSPHATE ACYLTRANSFERASE"/>
    <property type="match status" value="1"/>
</dbReference>
<evidence type="ECO:0000256" key="3">
    <source>
        <dbReference type="ARBA" id="ARBA00023315"/>
    </source>
</evidence>
<comment type="pathway">
    <text evidence="1">Lipid metabolism.</text>
</comment>
<dbReference type="GO" id="GO:0006654">
    <property type="term" value="P:phosphatidic acid biosynthetic process"/>
    <property type="evidence" value="ECO:0007669"/>
    <property type="project" value="TreeGrafter"/>
</dbReference>
<evidence type="ECO:0000313" key="5">
    <source>
        <dbReference type="EMBL" id="QEW08456.1"/>
    </source>
</evidence>
<dbReference type="SUPFAM" id="SSF69593">
    <property type="entry name" value="Glycerol-3-phosphate (1)-acyltransferase"/>
    <property type="match status" value="1"/>
</dbReference>
<evidence type="ECO:0000259" key="4">
    <source>
        <dbReference type="SMART" id="SM00563"/>
    </source>
</evidence>
<proteinExistence type="predicted"/>
<organism evidence="5 6">
    <name type="scientific">Nitrincola iocasae</name>
    <dbReference type="NCBI Taxonomy" id="2614693"/>
    <lineage>
        <taxon>Bacteria</taxon>
        <taxon>Pseudomonadati</taxon>
        <taxon>Pseudomonadota</taxon>
        <taxon>Gammaproteobacteria</taxon>
        <taxon>Oceanospirillales</taxon>
        <taxon>Oceanospirillaceae</taxon>
        <taxon>Nitrincola</taxon>
    </lineage>
</organism>
<dbReference type="InterPro" id="IPR002123">
    <property type="entry name" value="Plipid/glycerol_acylTrfase"/>
</dbReference>
<dbReference type="AlphaFoldDB" id="A0A5J6LJE4"/>
<dbReference type="EMBL" id="CP044222">
    <property type="protein sequence ID" value="QEW08456.1"/>
    <property type="molecule type" value="Genomic_DNA"/>
</dbReference>
<dbReference type="GO" id="GO:0003841">
    <property type="term" value="F:1-acylglycerol-3-phosphate O-acyltransferase activity"/>
    <property type="evidence" value="ECO:0007669"/>
    <property type="project" value="TreeGrafter"/>
</dbReference>
<evidence type="ECO:0000256" key="2">
    <source>
        <dbReference type="ARBA" id="ARBA00022679"/>
    </source>
</evidence>
<keyword evidence="2 5" id="KW-0808">Transferase</keyword>
<gene>
    <name evidence="5" type="ORF">F5I99_01760</name>
</gene>
<dbReference type="SMART" id="SM00563">
    <property type="entry name" value="PlsC"/>
    <property type="match status" value="1"/>
</dbReference>
<reference evidence="5 6" key="1">
    <citation type="submission" date="2019-09" db="EMBL/GenBank/DDBJ databases">
        <title>Nitrincola iocasae sp. nov., a bacterium isolated from the sediment collected at a cold seep field in South China Sea.</title>
        <authorList>
            <person name="Zhang H."/>
            <person name="Wang H."/>
            <person name="Li C."/>
        </authorList>
    </citation>
    <scope>NUCLEOTIDE SEQUENCE [LARGE SCALE GENOMIC DNA]</scope>
    <source>
        <strain evidence="5 6">KXZD1103</strain>
    </source>
</reference>
<sequence>MLIGPLLPFRARFSFLTGINYFYIWWLRVTCGVKTQVTGLENLPKDRPYVALSNHQSEWETLYFQLVFRPQSVVLKRELLKIPFFGWALALLKPIALDRSQRREALKQLLRQGKERLSEGIPVVIFPQGTRVAVGKEGRFNKGGTMLAVSQGVPVVPVVHNAGICWPGKSFVKHPGTVQLVIGEPIETQGRSVDEVQQEVMAWMMAQMKAIGAA</sequence>
<dbReference type="PANTHER" id="PTHR10434">
    <property type="entry name" value="1-ACYL-SN-GLYCEROL-3-PHOSPHATE ACYLTRANSFERASE"/>
    <property type="match status" value="1"/>
</dbReference>
<accession>A0A5J6LJE4</accession>
<protein>
    <submittedName>
        <fullName evidence="5">1-acyl-sn-glycerol-3-phosphate acyltransferase</fullName>
    </submittedName>
</protein>